<dbReference type="AlphaFoldDB" id="A0A926WEH2"/>
<accession>A0A926WEH2</accession>
<comment type="similarity">
    <text evidence="2">Belongs to the NADH dehydrogenase family.</text>
</comment>
<dbReference type="GO" id="GO:0019646">
    <property type="term" value="P:aerobic electron transport chain"/>
    <property type="evidence" value="ECO:0007669"/>
    <property type="project" value="TreeGrafter"/>
</dbReference>
<reference evidence="8" key="1">
    <citation type="journal article" date="2020" name="ISME J.">
        <title>Comparative genomics reveals insights into cyanobacterial evolution and habitat adaptation.</title>
        <authorList>
            <person name="Chen M.Y."/>
            <person name="Teng W.K."/>
            <person name="Zhao L."/>
            <person name="Hu C.X."/>
            <person name="Zhou Y.K."/>
            <person name="Han B.P."/>
            <person name="Song L.R."/>
            <person name="Shu W.S."/>
        </authorList>
    </citation>
    <scope>NUCLEOTIDE SEQUENCE [LARGE SCALE GENOMIC DNA]</scope>
    <source>
        <strain evidence="8">FACHB-251</strain>
    </source>
</reference>
<sequence>MSHISNKFIKNVNVKNQNITNYPVRICILGGGFGGLYTALELIKIPLICQPKYEIILIEKRDHFLFTPLLYEVVTGELLNWEVAPTYKKLLSGSNVKFYQAEIQGVDLEQNLVTLENGTLLKYDFLVLAVGKETRLDIVPGAAAHAQTFRSLEDAESLKERLRVLEASDIPVIKIAIAGAGPNGVEIACKLADRLKNRGEIRLIDRGDEILKTFPKGCQTASYRALVKRGVQIDLNTNIEAIQADAIITNHQGKTQQLQTDLVLWTGGNQSIQWVKELNCQHNQQGQLIATPTLQLAEYPNVFVLGDLAEIRDIKGNKSPATAQAAFQQAPCAARNIWAKITGRRLKSFSYLYLGEMLTLGIKNAVVFSFGITLDGNLAGIIRRGVYIQRLPTLKHQLQVAKRWIFGGIKKLLRR</sequence>
<keyword evidence="3" id="KW-0285">Flavoprotein</keyword>
<dbReference type="Proteomes" id="UP000662185">
    <property type="component" value="Unassembled WGS sequence"/>
</dbReference>
<gene>
    <name evidence="7" type="ORF">H6G06_04075</name>
</gene>
<dbReference type="PANTHER" id="PTHR42913">
    <property type="entry name" value="APOPTOSIS-INDUCING FACTOR 1"/>
    <property type="match status" value="1"/>
</dbReference>
<dbReference type="PANTHER" id="PTHR42913:SF4">
    <property type="entry name" value="ALTERNATIVE NAD(P)H-UBIQUINONE OXIDOREDUCTASE C1, CHLOROPLASTIC_MITOCHONDRIAL"/>
    <property type="match status" value="1"/>
</dbReference>
<dbReference type="InterPro" id="IPR036188">
    <property type="entry name" value="FAD/NAD-bd_sf"/>
</dbReference>
<dbReference type="PRINTS" id="PR00368">
    <property type="entry name" value="FADPNR"/>
</dbReference>
<protein>
    <submittedName>
        <fullName evidence="7">NAD(P)/FAD-dependent oxidoreductase</fullName>
    </submittedName>
</protein>
<evidence type="ECO:0000256" key="2">
    <source>
        <dbReference type="ARBA" id="ARBA00005272"/>
    </source>
</evidence>
<feature type="domain" description="FAD/NAD(P)-binding" evidence="6">
    <location>
        <begin position="25"/>
        <end position="330"/>
    </location>
</feature>
<dbReference type="InterPro" id="IPR023753">
    <property type="entry name" value="FAD/NAD-binding_dom"/>
</dbReference>
<dbReference type="Pfam" id="PF07992">
    <property type="entry name" value="Pyr_redox_2"/>
    <property type="match status" value="1"/>
</dbReference>
<name>A0A926WEH2_9NOST</name>
<keyword evidence="8" id="KW-1185">Reference proteome</keyword>
<keyword evidence="5" id="KW-0560">Oxidoreductase</keyword>
<evidence type="ECO:0000313" key="8">
    <source>
        <dbReference type="Proteomes" id="UP000662185"/>
    </source>
</evidence>
<comment type="cofactor">
    <cofactor evidence="1">
        <name>FAD</name>
        <dbReference type="ChEBI" id="CHEBI:57692"/>
    </cofactor>
</comment>
<dbReference type="GO" id="GO:0003955">
    <property type="term" value="F:NAD(P)H dehydrogenase (quinone) activity"/>
    <property type="evidence" value="ECO:0007669"/>
    <property type="project" value="TreeGrafter"/>
</dbReference>
<evidence type="ECO:0000256" key="5">
    <source>
        <dbReference type="ARBA" id="ARBA00023002"/>
    </source>
</evidence>
<proteinExistence type="inferred from homology"/>
<evidence type="ECO:0000313" key="7">
    <source>
        <dbReference type="EMBL" id="MBD2292682.1"/>
    </source>
</evidence>
<comment type="caution">
    <text evidence="7">The sequence shown here is derived from an EMBL/GenBank/DDBJ whole genome shotgun (WGS) entry which is preliminary data.</text>
</comment>
<evidence type="ECO:0000256" key="1">
    <source>
        <dbReference type="ARBA" id="ARBA00001974"/>
    </source>
</evidence>
<evidence type="ECO:0000256" key="4">
    <source>
        <dbReference type="ARBA" id="ARBA00022827"/>
    </source>
</evidence>
<evidence type="ECO:0000256" key="3">
    <source>
        <dbReference type="ARBA" id="ARBA00022630"/>
    </source>
</evidence>
<dbReference type="InterPro" id="IPR051169">
    <property type="entry name" value="NADH-Q_oxidoreductase"/>
</dbReference>
<evidence type="ECO:0000259" key="6">
    <source>
        <dbReference type="Pfam" id="PF07992"/>
    </source>
</evidence>
<dbReference type="RefSeq" id="WP_190557365.1">
    <property type="nucleotide sequence ID" value="NZ_JACJQU010000002.1"/>
</dbReference>
<dbReference type="Gene3D" id="3.50.50.100">
    <property type="match status" value="1"/>
</dbReference>
<organism evidence="7 8">
    <name type="scientific">Anabaena sphaerica FACHB-251</name>
    <dbReference type="NCBI Taxonomy" id="2692883"/>
    <lineage>
        <taxon>Bacteria</taxon>
        <taxon>Bacillati</taxon>
        <taxon>Cyanobacteriota</taxon>
        <taxon>Cyanophyceae</taxon>
        <taxon>Nostocales</taxon>
        <taxon>Nostocaceae</taxon>
        <taxon>Anabaena</taxon>
    </lineage>
</organism>
<keyword evidence="4" id="KW-0274">FAD</keyword>
<dbReference type="SUPFAM" id="SSF51905">
    <property type="entry name" value="FAD/NAD(P)-binding domain"/>
    <property type="match status" value="2"/>
</dbReference>
<dbReference type="EMBL" id="JACJQU010000002">
    <property type="protein sequence ID" value="MBD2292682.1"/>
    <property type="molecule type" value="Genomic_DNA"/>
</dbReference>